<evidence type="ECO:0000313" key="1">
    <source>
        <dbReference type="EMBL" id="KAK5834126.1"/>
    </source>
</evidence>
<dbReference type="PANTHER" id="PTHR47481:SF10">
    <property type="entry name" value="COPIA-LIKE POLYPROTEIN_RETROTRANSPOSON"/>
    <property type="match status" value="1"/>
</dbReference>
<sequence length="298" mass="32797">MILGSMATTNFTDSIAVEPSLALFTSDCVITSFPRHEVVKLTEETYMQWQQQVKLILDGYDLLRLLDGTLPPPARFVQSIDGSLVPNPSAQGFKQQDQFLTSWLLSTISAPLLPSFTDANSASDVWTTVTDLFATDTGAKQSRLHHELHSLKKGNMSIHSYVARIKNLCALLKTSSSQILEEKKVEIILSGLLRPVDNAPPIVGPELGQIRREFGQPLAVPYRHRPLTPKPTTNNVQVDPSWGLGPNARFMSGVSILWHTKPRARVYSGSDPCIGLPHVGDFYASDFSDTFGSHVNTA</sequence>
<protein>
    <recommendedName>
        <fullName evidence="3">Retrotransposon Copia-like N-terminal domain-containing protein</fullName>
    </recommendedName>
</protein>
<dbReference type="PANTHER" id="PTHR47481">
    <property type="match status" value="1"/>
</dbReference>
<organism evidence="1 2">
    <name type="scientific">Gossypium arboreum</name>
    <name type="common">Tree cotton</name>
    <name type="synonym">Gossypium nanking</name>
    <dbReference type="NCBI Taxonomy" id="29729"/>
    <lineage>
        <taxon>Eukaryota</taxon>
        <taxon>Viridiplantae</taxon>
        <taxon>Streptophyta</taxon>
        <taxon>Embryophyta</taxon>
        <taxon>Tracheophyta</taxon>
        <taxon>Spermatophyta</taxon>
        <taxon>Magnoliopsida</taxon>
        <taxon>eudicotyledons</taxon>
        <taxon>Gunneridae</taxon>
        <taxon>Pentapetalae</taxon>
        <taxon>rosids</taxon>
        <taxon>malvids</taxon>
        <taxon>Malvales</taxon>
        <taxon>Malvaceae</taxon>
        <taxon>Malvoideae</taxon>
        <taxon>Gossypium</taxon>
    </lineage>
</organism>
<gene>
    <name evidence="1" type="ORF">PVK06_018000</name>
</gene>
<name>A0ABR0Q523_GOSAR</name>
<dbReference type="Pfam" id="PF14223">
    <property type="entry name" value="Retrotran_gag_2"/>
    <property type="match status" value="1"/>
</dbReference>
<dbReference type="EMBL" id="JARKNE010000005">
    <property type="protein sequence ID" value="KAK5834126.1"/>
    <property type="molecule type" value="Genomic_DNA"/>
</dbReference>
<keyword evidence="2" id="KW-1185">Reference proteome</keyword>
<evidence type="ECO:0008006" key="3">
    <source>
        <dbReference type="Google" id="ProtNLM"/>
    </source>
</evidence>
<evidence type="ECO:0000313" key="2">
    <source>
        <dbReference type="Proteomes" id="UP001358586"/>
    </source>
</evidence>
<comment type="caution">
    <text evidence="1">The sequence shown here is derived from an EMBL/GenBank/DDBJ whole genome shotgun (WGS) entry which is preliminary data.</text>
</comment>
<accession>A0ABR0Q523</accession>
<reference evidence="1 2" key="1">
    <citation type="submission" date="2023-03" db="EMBL/GenBank/DDBJ databases">
        <title>WGS of Gossypium arboreum.</title>
        <authorList>
            <person name="Yu D."/>
        </authorList>
    </citation>
    <scope>NUCLEOTIDE SEQUENCE [LARGE SCALE GENOMIC DNA]</scope>
    <source>
        <tissue evidence="1">Leaf</tissue>
    </source>
</reference>
<dbReference type="Proteomes" id="UP001358586">
    <property type="component" value="Chromosome 5"/>
</dbReference>
<proteinExistence type="predicted"/>